<name>A0A9P1C2Q8_9DINO</name>
<evidence type="ECO:0000313" key="1">
    <source>
        <dbReference type="EMBL" id="CAI3984407.1"/>
    </source>
</evidence>
<reference evidence="1" key="1">
    <citation type="submission" date="2022-10" db="EMBL/GenBank/DDBJ databases">
        <authorList>
            <person name="Chen Y."/>
            <person name="Dougan E. K."/>
            <person name="Chan C."/>
            <person name="Rhodes N."/>
            <person name="Thang M."/>
        </authorList>
    </citation>
    <scope>NUCLEOTIDE SEQUENCE</scope>
</reference>
<keyword evidence="4" id="KW-1185">Reference proteome</keyword>
<sequence length="148" mass="16740">MQRRIYSSGVQHWTLNMRSFNLCEPCSKCLVSSSLCGSLHSSIFVVSLNKYTPAVCNMFFWPTQPKVESTLLLSQEGGMNIQHGLYSLPNTHALLRAGSRDIHRQVTKSLRHQSLFTLTAVERSAFSANGHRVLCRLSNLTILNFLLW</sequence>
<gene>
    <name evidence="1" type="ORF">C1SCF055_LOCUS11949</name>
    <name evidence="2" type="ORF">C1SCF055_LOCUS14504</name>
</gene>
<evidence type="ECO:0000313" key="2">
    <source>
        <dbReference type="EMBL" id="CAI3987213.1"/>
    </source>
</evidence>
<dbReference type="EMBL" id="CAMXCT020001145">
    <property type="protein sequence ID" value="CAL1140588.1"/>
    <property type="molecule type" value="Genomic_DNA"/>
</dbReference>
<accession>A0A9P1C2Q8</accession>
<comment type="caution">
    <text evidence="1">The sequence shown here is derived from an EMBL/GenBank/DDBJ whole genome shotgun (WGS) entry which is preliminary data.</text>
</comment>
<reference evidence="3" key="2">
    <citation type="submission" date="2024-04" db="EMBL/GenBank/DDBJ databases">
        <authorList>
            <person name="Chen Y."/>
            <person name="Shah S."/>
            <person name="Dougan E. K."/>
            <person name="Thang M."/>
            <person name="Chan C."/>
        </authorList>
    </citation>
    <scope>NUCLEOTIDE SEQUENCE [LARGE SCALE GENOMIC DNA]</scope>
</reference>
<dbReference type="EMBL" id="CAMXCT030001145">
    <property type="protein sequence ID" value="CAL4774525.1"/>
    <property type="molecule type" value="Genomic_DNA"/>
</dbReference>
<proteinExistence type="predicted"/>
<protein>
    <submittedName>
        <fullName evidence="1">Uncharacterized protein</fullName>
    </submittedName>
</protein>
<evidence type="ECO:0000313" key="4">
    <source>
        <dbReference type="Proteomes" id="UP001152797"/>
    </source>
</evidence>
<dbReference type="EMBL" id="CAMXCT010001145">
    <property type="protein sequence ID" value="CAI3987213.1"/>
    <property type="molecule type" value="Genomic_DNA"/>
</dbReference>
<dbReference type="EMBL" id="CAMXCT030000889">
    <property type="protein sequence ID" value="CAL4771719.1"/>
    <property type="molecule type" value="Genomic_DNA"/>
</dbReference>
<dbReference type="AlphaFoldDB" id="A0A9P1C2Q8"/>
<evidence type="ECO:0000313" key="3">
    <source>
        <dbReference type="EMBL" id="CAL1137782.1"/>
    </source>
</evidence>
<dbReference type="EMBL" id="CAMXCT020000889">
    <property type="protein sequence ID" value="CAL1137782.1"/>
    <property type="molecule type" value="Genomic_DNA"/>
</dbReference>
<dbReference type="EMBL" id="CAMXCT010000889">
    <property type="protein sequence ID" value="CAI3984407.1"/>
    <property type="molecule type" value="Genomic_DNA"/>
</dbReference>
<dbReference type="Proteomes" id="UP001152797">
    <property type="component" value="Unassembled WGS sequence"/>
</dbReference>
<organism evidence="1">
    <name type="scientific">Cladocopium goreaui</name>
    <dbReference type="NCBI Taxonomy" id="2562237"/>
    <lineage>
        <taxon>Eukaryota</taxon>
        <taxon>Sar</taxon>
        <taxon>Alveolata</taxon>
        <taxon>Dinophyceae</taxon>
        <taxon>Suessiales</taxon>
        <taxon>Symbiodiniaceae</taxon>
        <taxon>Cladocopium</taxon>
    </lineage>
</organism>